<dbReference type="Proteomes" id="UP000541969">
    <property type="component" value="Unassembled WGS sequence"/>
</dbReference>
<dbReference type="Pfam" id="PF13671">
    <property type="entry name" value="AAA_33"/>
    <property type="match status" value="1"/>
</dbReference>
<dbReference type="GO" id="GO:0016301">
    <property type="term" value="F:kinase activity"/>
    <property type="evidence" value="ECO:0007669"/>
    <property type="project" value="UniProtKB-KW"/>
</dbReference>
<dbReference type="SUPFAM" id="SSF52540">
    <property type="entry name" value="P-loop containing nucleoside triphosphate hydrolases"/>
    <property type="match status" value="1"/>
</dbReference>
<comment type="caution">
    <text evidence="1">The sequence shown here is derived from an EMBL/GenBank/DDBJ whole genome shotgun (WGS) entry which is preliminary data.</text>
</comment>
<dbReference type="PANTHER" id="PTHR37807:SF3">
    <property type="entry name" value="OS07G0160300 PROTEIN"/>
    <property type="match status" value="1"/>
</dbReference>
<dbReference type="RefSeq" id="WP_179717749.1">
    <property type="nucleotide sequence ID" value="NZ_JACBZT010000001.1"/>
</dbReference>
<reference evidence="1 2" key="1">
    <citation type="submission" date="2020-07" db="EMBL/GenBank/DDBJ databases">
        <title>Sequencing the genomes of 1000 actinobacteria strains.</title>
        <authorList>
            <person name="Klenk H.-P."/>
        </authorList>
    </citation>
    <scope>NUCLEOTIDE SEQUENCE [LARGE SCALE GENOMIC DNA]</scope>
    <source>
        <strain evidence="1 2">DSM 104001</strain>
    </source>
</reference>
<organism evidence="1 2">
    <name type="scientific">Petropleomorpha daqingensis</name>
    <dbReference type="NCBI Taxonomy" id="2026353"/>
    <lineage>
        <taxon>Bacteria</taxon>
        <taxon>Bacillati</taxon>
        <taxon>Actinomycetota</taxon>
        <taxon>Actinomycetes</taxon>
        <taxon>Geodermatophilales</taxon>
        <taxon>Geodermatophilaceae</taxon>
        <taxon>Petropleomorpha</taxon>
    </lineage>
</organism>
<dbReference type="PANTHER" id="PTHR37807">
    <property type="entry name" value="OS07G0160300 PROTEIN"/>
    <property type="match status" value="1"/>
</dbReference>
<keyword evidence="1" id="KW-0418">Kinase</keyword>
<evidence type="ECO:0000313" key="1">
    <source>
        <dbReference type="EMBL" id="NYJ06553.1"/>
    </source>
</evidence>
<name>A0A853CKQ0_9ACTN</name>
<gene>
    <name evidence="1" type="ORF">GGQ55_002831</name>
</gene>
<keyword evidence="1" id="KW-0808">Transferase</keyword>
<evidence type="ECO:0000313" key="2">
    <source>
        <dbReference type="Proteomes" id="UP000541969"/>
    </source>
</evidence>
<dbReference type="Gene3D" id="3.40.50.300">
    <property type="entry name" value="P-loop containing nucleotide triphosphate hydrolases"/>
    <property type="match status" value="1"/>
</dbReference>
<keyword evidence="2" id="KW-1185">Reference proteome</keyword>
<dbReference type="InterPro" id="IPR027417">
    <property type="entry name" value="P-loop_NTPase"/>
</dbReference>
<accession>A0A853CKQ0</accession>
<protein>
    <submittedName>
        <fullName evidence="1">Putative kinase</fullName>
    </submittedName>
</protein>
<dbReference type="EMBL" id="JACBZT010000001">
    <property type="protein sequence ID" value="NYJ06553.1"/>
    <property type="molecule type" value="Genomic_DNA"/>
</dbReference>
<proteinExistence type="predicted"/>
<dbReference type="AlphaFoldDB" id="A0A853CKQ0"/>
<sequence length="167" mass="17295">MLLLIGGLPGVGKTTVAREVARRTRGAHVRIDALEAGLVDLGLAPQGEVGAAGYGLALTVADTLLAGGATVITDAVFPVAGSRTPWTDLAERHGVPARWVRLVCGDAAEHRRRVEQRASDLPGLVYPDWAAVTGREVDGWAEPHTVVDTASGDPVAAVLYAMGSGAR</sequence>